<proteinExistence type="predicted"/>
<dbReference type="Pfam" id="PF13648">
    <property type="entry name" value="Lipocalin_4"/>
    <property type="match status" value="1"/>
</dbReference>
<dbReference type="EMBL" id="QLLQ01000018">
    <property type="protein sequence ID" value="RAJ19822.1"/>
    <property type="molecule type" value="Genomic_DNA"/>
</dbReference>
<dbReference type="STRING" id="49280.A9996_12285"/>
<dbReference type="PROSITE" id="PS51257">
    <property type="entry name" value="PROKAR_LIPOPROTEIN"/>
    <property type="match status" value="1"/>
</dbReference>
<evidence type="ECO:0000259" key="1">
    <source>
        <dbReference type="Pfam" id="PF13648"/>
    </source>
</evidence>
<dbReference type="RefSeq" id="WP_066435322.1">
    <property type="nucleotide sequence ID" value="NZ_LZRN01000026.1"/>
</dbReference>
<keyword evidence="3" id="KW-1185">Reference proteome</keyword>
<dbReference type="AlphaFoldDB" id="A0A1A7R0B9"/>
<dbReference type="OrthoDB" id="1377350at2"/>
<sequence>MNKIKTTKTIILAAFVVVGGLLTSCSNDDDNQEASIVGAWKSISAIEETFVGNVRESMKEITVDDKNFEILTFTSNGNLTIFEESKNESLSELATYTVKGKTIFISHEGETEVEEVGSTLNENELILEYTEEDETNRYLLTVMYKRQ</sequence>
<dbReference type="InterPro" id="IPR024311">
    <property type="entry name" value="Lipocalin-like"/>
</dbReference>
<dbReference type="Proteomes" id="UP000248987">
    <property type="component" value="Unassembled WGS sequence"/>
</dbReference>
<gene>
    <name evidence="2" type="ORF">LX77_03342</name>
</gene>
<comment type="caution">
    <text evidence="2">The sequence shown here is derived from an EMBL/GenBank/DDBJ whole genome shotgun (WGS) entry which is preliminary data.</text>
</comment>
<organism evidence="2 3">
    <name type="scientific">Gelidibacter algens</name>
    <dbReference type="NCBI Taxonomy" id="49280"/>
    <lineage>
        <taxon>Bacteria</taxon>
        <taxon>Pseudomonadati</taxon>
        <taxon>Bacteroidota</taxon>
        <taxon>Flavobacteriia</taxon>
        <taxon>Flavobacteriales</taxon>
        <taxon>Flavobacteriaceae</taxon>
        <taxon>Gelidibacter</taxon>
    </lineage>
</organism>
<feature type="domain" description="Lipocalin-like" evidence="1">
    <location>
        <begin position="36"/>
        <end position="127"/>
    </location>
</feature>
<protein>
    <recommendedName>
        <fullName evidence="1">Lipocalin-like domain-containing protein</fullName>
    </recommendedName>
</protein>
<reference evidence="2 3" key="1">
    <citation type="submission" date="2018-06" db="EMBL/GenBank/DDBJ databases">
        <title>Genomic Encyclopedia of Archaeal and Bacterial Type Strains, Phase II (KMG-II): from individual species to whole genera.</title>
        <authorList>
            <person name="Goeker M."/>
        </authorList>
    </citation>
    <scope>NUCLEOTIDE SEQUENCE [LARGE SCALE GENOMIC DNA]</scope>
    <source>
        <strain evidence="2 3">DSM 12408</strain>
    </source>
</reference>
<name>A0A1A7R0B9_9FLAO</name>
<evidence type="ECO:0000313" key="2">
    <source>
        <dbReference type="EMBL" id="RAJ19822.1"/>
    </source>
</evidence>
<accession>A0A1A7R0B9</accession>
<evidence type="ECO:0000313" key="3">
    <source>
        <dbReference type="Proteomes" id="UP000248987"/>
    </source>
</evidence>